<reference evidence="1" key="1">
    <citation type="journal article" date="2019" name="bioRxiv">
        <title>The Genome of the Zebra Mussel, Dreissena polymorpha: A Resource for Invasive Species Research.</title>
        <authorList>
            <person name="McCartney M.A."/>
            <person name="Auch B."/>
            <person name="Kono T."/>
            <person name="Mallez S."/>
            <person name="Zhang Y."/>
            <person name="Obille A."/>
            <person name="Becker A."/>
            <person name="Abrahante J.E."/>
            <person name="Garbe J."/>
            <person name="Badalamenti J.P."/>
            <person name="Herman A."/>
            <person name="Mangelson H."/>
            <person name="Liachko I."/>
            <person name="Sullivan S."/>
            <person name="Sone E.D."/>
            <person name="Koren S."/>
            <person name="Silverstein K.A.T."/>
            <person name="Beckman K.B."/>
            <person name="Gohl D.M."/>
        </authorList>
    </citation>
    <scope>NUCLEOTIDE SEQUENCE</scope>
    <source>
        <strain evidence="1">Duluth1</strain>
        <tissue evidence="1">Whole animal</tissue>
    </source>
</reference>
<proteinExistence type="predicted"/>
<protein>
    <submittedName>
        <fullName evidence="1">Uncharacterized protein</fullName>
    </submittedName>
</protein>
<accession>A0A9D4N9Y7</accession>
<sequence>MSKKRKLEQSMEKENFVALPQTLREVAQLPNSDLNNILRHFSLPVKGKRNHRVTLVANHLNKSTSGGDLHENDVFLQTLDDVKNLKDGWTSDIRHVSELKLHLILRYLLASHDIRPSSPHCAEFSKDSLKCYKGTEIL</sequence>
<gene>
    <name evidence="1" type="ORF">DPMN_014748</name>
</gene>
<evidence type="ECO:0000313" key="2">
    <source>
        <dbReference type="Proteomes" id="UP000828390"/>
    </source>
</evidence>
<organism evidence="1 2">
    <name type="scientific">Dreissena polymorpha</name>
    <name type="common">Zebra mussel</name>
    <name type="synonym">Mytilus polymorpha</name>
    <dbReference type="NCBI Taxonomy" id="45954"/>
    <lineage>
        <taxon>Eukaryota</taxon>
        <taxon>Metazoa</taxon>
        <taxon>Spiralia</taxon>
        <taxon>Lophotrochozoa</taxon>
        <taxon>Mollusca</taxon>
        <taxon>Bivalvia</taxon>
        <taxon>Autobranchia</taxon>
        <taxon>Heteroconchia</taxon>
        <taxon>Euheterodonta</taxon>
        <taxon>Imparidentia</taxon>
        <taxon>Neoheterodontei</taxon>
        <taxon>Myida</taxon>
        <taxon>Dreissenoidea</taxon>
        <taxon>Dreissenidae</taxon>
        <taxon>Dreissena</taxon>
    </lineage>
</organism>
<dbReference type="AlphaFoldDB" id="A0A9D4N9Y7"/>
<name>A0A9D4N9Y7_DREPO</name>
<comment type="caution">
    <text evidence="1">The sequence shown here is derived from an EMBL/GenBank/DDBJ whole genome shotgun (WGS) entry which is preliminary data.</text>
</comment>
<dbReference type="Proteomes" id="UP000828390">
    <property type="component" value="Unassembled WGS sequence"/>
</dbReference>
<reference evidence="1" key="2">
    <citation type="submission" date="2020-11" db="EMBL/GenBank/DDBJ databases">
        <authorList>
            <person name="McCartney M.A."/>
            <person name="Auch B."/>
            <person name="Kono T."/>
            <person name="Mallez S."/>
            <person name="Becker A."/>
            <person name="Gohl D.M."/>
            <person name="Silverstein K.A.T."/>
            <person name="Koren S."/>
            <person name="Bechman K.B."/>
            <person name="Herman A."/>
            <person name="Abrahante J.E."/>
            <person name="Garbe J."/>
        </authorList>
    </citation>
    <scope>NUCLEOTIDE SEQUENCE</scope>
    <source>
        <strain evidence="1">Duluth1</strain>
        <tissue evidence="1">Whole animal</tissue>
    </source>
</reference>
<evidence type="ECO:0000313" key="1">
    <source>
        <dbReference type="EMBL" id="KAH3890663.1"/>
    </source>
</evidence>
<dbReference type="EMBL" id="JAIWYP010000001">
    <property type="protein sequence ID" value="KAH3890663.1"/>
    <property type="molecule type" value="Genomic_DNA"/>
</dbReference>
<keyword evidence="2" id="KW-1185">Reference proteome</keyword>